<dbReference type="CDD" id="cd03114">
    <property type="entry name" value="MMAA-like"/>
    <property type="match status" value="1"/>
</dbReference>
<name>A0A6A9V0V7_9ACTN</name>
<gene>
    <name evidence="8" type="primary">meaB</name>
    <name evidence="8" type="ORF">GC722_08340</name>
</gene>
<evidence type="ECO:0000256" key="4">
    <source>
        <dbReference type="ARBA" id="ARBA00023134"/>
    </source>
</evidence>
<dbReference type="NCBIfam" id="TIGR00750">
    <property type="entry name" value="lao"/>
    <property type="match status" value="1"/>
</dbReference>
<dbReference type="PANTHER" id="PTHR43087:SF1">
    <property type="entry name" value="LAO_AO TRANSPORT SYSTEM ATPASE"/>
    <property type="match status" value="1"/>
</dbReference>
<accession>A0A6A9V0V7</accession>
<dbReference type="InterPro" id="IPR005129">
    <property type="entry name" value="GTPase_ArgK"/>
</dbReference>
<organism evidence="8 9">
    <name type="scientific">Auraticoccus cholistanensis</name>
    <dbReference type="NCBI Taxonomy" id="2656650"/>
    <lineage>
        <taxon>Bacteria</taxon>
        <taxon>Bacillati</taxon>
        <taxon>Actinomycetota</taxon>
        <taxon>Actinomycetes</taxon>
        <taxon>Propionibacteriales</taxon>
        <taxon>Propionibacteriaceae</taxon>
        <taxon>Auraticoccus</taxon>
    </lineage>
</organism>
<keyword evidence="5" id="KW-0143">Chaperone</keyword>
<comment type="similarity">
    <text evidence="1">Belongs to the SIMIBI class G3E GTPase family. ArgK/MeaB subfamily.</text>
</comment>
<protein>
    <submittedName>
        <fullName evidence="8">Methylmalonyl Co-A mutase-associated GTPase MeaB</fullName>
    </submittedName>
</protein>
<dbReference type="InterPro" id="IPR027417">
    <property type="entry name" value="P-loop_NTPase"/>
</dbReference>
<dbReference type="GO" id="GO:0003924">
    <property type="term" value="F:GTPase activity"/>
    <property type="evidence" value="ECO:0007669"/>
    <property type="project" value="InterPro"/>
</dbReference>
<evidence type="ECO:0000313" key="9">
    <source>
        <dbReference type="Proteomes" id="UP000435304"/>
    </source>
</evidence>
<dbReference type="PANTHER" id="PTHR43087">
    <property type="entry name" value="LYSINE/ARGININE/ORNITHINE TRANSPORT SYSTEM KINASE"/>
    <property type="match status" value="1"/>
</dbReference>
<evidence type="ECO:0000256" key="2">
    <source>
        <dbReference type="ARBA" id="ARBA00022741"/>
    </source>
</evidence>
<evidence type="ECO:0000256" key="5">
    <source>
        <dbReference type="ARBA" id="ARBA00023186"/>
    </source>
</evidence>
<keyword evidence="9" id="KW-1185">Reference proteome</keyword>
<reference evidence="8 9" key="1">
    <citation type="submission" date="2019-12" db="EMBL/GenBank/DDBJ databases">
        <title>Auraticoccus cholistani sp. nov., an actinomycete isolated from soil of Cholistan desert.</title>
        <authorList>
            <person name="Cheema M.T."/>
        </authorList>
    </citation>
    <scope>NUCLEOTIDE SEQUENCE [LARGE SCALE GENOMIC DNA]</scope>
    <source>
        <strain evidence="8 9">F435</strain>
    </source>
</reference>
<evidence type="ECO:0000256" key="6">
    <source>
        <dbReference type="SAM" id="MobiDB-lite"/>
    </source>
</evidence>
<evidence type="ECO:0000313" key="8">
    <source>
        <dbReference type="EMBL" id="MVA76030.1"/>
    </source>
</evidence>
<feature type="domain" description="AAA+ ATPase" evidence="7">
    <location>
        <begin position="43"/>
        <end position="289"/>
    </location>
</feature>
<dbReference type="Proteomes" id="UP000435304">
    <property type="component" value="Unassembled WGS sequence"/>
</dbReference>
<keyword evidence="4" id="KW-0342">GTP-binding</keyword>
<dbReference type="EMBL" id="WPCU01000005">
    <property type="protein sequence ID" value="MVA76030.1"/>
    <property type="molecule type" value="Genomic_DNA"/>
</dbReference>
<dbReference type="SMART" id="SM00382">
    <property type="entry name" value="AAA"/>
    <property type="match status" value="1"/>
</dbReference>
<dbReference type="InterPro" id="IPR052040">
    <property type="entry name" value="GTPase/Isobutyryl-CoA_mutase"/>
</dbReference>
<feature type="region of interest" description="Disordered" evidence="6">
    <location>
        <begin position="311"/>
        <end position="331"/>
    </location>
</feature>
<dbReference type="InterPro" id="IPR003593">
    <property type="entry name" value="AAA+_ATPase"/>
</dbReference>
<dbReference type="SUPFAM" id="SSF52540">
    <property type="entry name" value="P-loop containing nucleoside triphosphate hydrolases"/>
    <property type="match status" value="1"/>
</dbReference>
<dbReference type="AlphaFoldDB" id="A0A6A9V0V7"/>
<keyword evidence="3" id="KW-0378">Hydrolase</keyword>
<keyword evidence="2" id="KW-0547">Nucleotide-binding</keyword>
<dbReference type="Gene3D" id="3.40.50.300">
    <property type="entry name" value="P-loop containing nucleotide triphosphate hydrolases"/>
    <property type="match status" value="1"/>
</dbReference>
<evidence type="ECO:0000256" key="3">
    <source>
        <dbReference type="ARBA" id="ARBA00022801"/>
    </source>
</evidence>
<dbReference type="GO" id="GO:0005525">
    <property type="term" value="F:GTP binding"/>
    <property type="evidence" value="ECO:0007669"/>
    <property type="project" value="UniProtKB-KW"/>
</dbReference>
<comment type="caution">
    <text evidence="8">The sequence shown here is derived from an EMBL/GenBank/DDBJ whole genome shotgun (WGS) entry which is preliminary data.</text>
</comment>
<sequence length="331" mass="34386">MHRLLAQARAGRPRAVGRLVSLVEDDDPRLPELVRALAPGSGRAHVVGLTGAPGVGKSTTTTALVTALRAEGLVVGVLAVDPSSPFTGGALLGDRVRMQEHALDRGVFIRSMASRGHLGGLAAATPAALRVLEAAGCDVVLVETVGVGQSEVEVSACADTTCVLMAPGTGDAVQVAKAGLLEVGDVFVVNKADRDGARSLVRDLRTMVSLGSPAEATREPGSPWRPPVVQTVASTGEGVGELLAAVRAHRESQQASGGWQRRRRRRAREEIEALALARVRRRFRTLTGAPLDRLAEEVGDGRLDPYTAAAALLDGAPTREGPRGRSAGGAE</sequence>
<evidence type="ECO:0000256" key="1">
    <source>
        <dbReference type="ARBA" id="ARBA00009625"/>
    </source>
</evidence>
<dbReference type="Pfam" id="PF03308">
    <property type="entry name" value="MeaB"/>
    <property type="match status" value="1"/>
</dbReference>
<evidence type="ECO:0000259" key="7">
    <source>
        <dbReference type="SMART" id="SM00382"/>
    </source>
</evidence>
<proteinExistence type="inferred from homology"/>